<evidence type="ECO:0000256" key="9">
    <source>
        <dbReference type="RuleBase" id="RU003979"/>
    </source>
</evidence>
<evidence type="ECO:0000256" key="4">
    <source>
        <dbReference type="ARBA" id="ARBA00022884"/>
    </source>
</evidence>
<dbReference type="InterPro" id="IPR020785">
    <property type="entry name" value="Ribosomal_uL11_CS"/>
</dbReference>
<dbReference type="eggNOG" id="COG0080">
    <property type="taxonomic scope" value="Bacteria"/>
</dbReference>
<dbReference type="Gene3D" id="3.30.1550.10">
    <property type="entry name" value="Ribosomal protein L11/L12, N-terminal domain"/>
    <property type="match status" value="1"/>
</dbReference>
<dbReference type="InterPro" id="IPR020783">
    <property type="entry name" value="Ribosomal_uL11_C"/>
</dbReference>
<evidence type="ECO:0000256" key="7">
    <source>
        <dbReference type="HAMAP-Rule" id="MF_00736"/>
    </source>
</evidence>
<dbReference type="PROSITE" id="PS00359">
    <property type="entry name" value="RIBOSOMAL_L11"/>
    <property type="match status" value="1"/>
</dbReference>
<dbReference type="SUPFAM" id="SSF46906">
    <property type="entry name" value="Ribosomal protein L11, C-terminal domain"/>
    <property type="match status" value="1"/>
</dbReference>
<dbReference type="InterPro" id="IPR006519">
    <property type="entry name" value="Ribosomal_uL11_bac-typ"/>
</dbReference>
<accession>A0A074U0K6</accession>
<dbReference type="SMART" id="SM00649">
    <property type="entry name" value="RL11"/>
    <property type="match status" value="1"/>
</dbReference>
<dbReference type="EMBL" id="JHEH01000041">
    <property type="protein sequence ID" value="KEP68207.1"/>
    <property type="molecule type" value="Genomic_DNA"/>
</dbReference>
<dbReference type="HAMAP" id="MF_00736">
    <property type="entry name" value="Ribosomal_uL11"/>
    <property type="match status" value="1"/>
</dbReference>
<dbReference type="RefSeq" id="WP_038069100.1">
    <property type="nucleotide sequence ID" value="NZ_JHEH01000041.1"/>
</dbReference>
<keyword evidence="5 7" id="KW-0689">Ribosomal protein</keyword>
<keyword evidence="3 7" id="KW-0699">rRNA-binding</keyword>
<comment type="function">
    <text evidence="7 9">Forms part of the ribosomal stalk which helps the ribosome interact with GTP-bound translation factors.</text>
</comment>
<evidence type="ECO:0000313" key="13">
    <source>
        <dbReference type="Proteomes" id="UP000027725"/>
    </source>
</evidence>
<keyword evidence="2 7" id="KW-0488">Methylation</keyword>
<dbReference type="InterPro" id="IPR020784">
    <property type="entry name" value="Ribosomal_uL11_N"/>
</dbReference>
<reference evidence="12 13" key="1">
    <citation type="submission" date="2014-03" db="EMBL/GenBank/DDBJ databases">
        <title>The draft genome sequence of Thioclava dalianensis DLFJ1-1.</title>
        <authorList>
            <person name="Lai Q."/>
            <person name="Shao Z."/>
        </authorList>
    </citation>
    <scope>NUCLEOTIDE SEQUENCE [LARGE SCALE GENOMIC DNA]</scope>
    <source>
        <strain evidence="12 13">DLFJ1-1</strain>
    </source>
</reference>
<comment type="subunit">
    <text evidence="7">Part of the ribosomal stalk of the 50S ribosomal subunit. Interacts with L10 and the large rRNA to form the base of the stalk. L10 forms an elongated spine to which L12 dimers bind in a sequential fashion forming a multimeric L10(L12)X complex.</text>
</comment>
<evidence type="ECO:0000256" key="5">
    <source>
        <dbReference type="ARBA" id="ARBA00022980"/>
    </source>
</evidence>
<evidence type="ECO:0000256" key="6">
    <source>
        <dbReference type="ARBA" id="ARBA00023274"/>
    </source>
</evidence>
<dbReference type="AlphaFoldDB" id="A0A074U0K6"/>
<keyword evidence="4 7" id="KW-0694">RNA-binding</keyword>
<dbReference type="STRING" id="1185766.SAMN05216224_11914"/>
<comment type="PTM">
    <text evidence="7 9">One or more lysine residues are methylated.</text>
</comment>
<dbReference type="GO" id="GO:0070180">
    <property type="term" value="F:large ribosomal subunit rRNA binding"/>
    <property type="evidence" value="ECO:0007669"/>
    <property type="project" value="UniProtKB-UniRule"/>
</dbReference>
<keyword evidence="6 7" id="KW-0687">Ribonucleoprotein</keyword>
<proteinExistence type="inferred from homology"/>
<protein>
    <recommendedName>
        <fullName evidence="7">Large ribosomal subunit protein uL11</fullName>
    </recommendedName>
</protein>
<gene>
    <name evidence="7" type="primary">rplK</name>
    <name evidence="12" type="ORF">DL1_14360</name>
</gene>
<dbReference type="InterPro" id="IPR036796">
    <property type="entry name" value="Ribosomal_uL11_N_sf"/>
</dbReference>
<dbReference type="InterPro" id="IPR036769">
    <property type="entry name" value="Ribosomal_uL11_C_sf"/>
</dbReference>
<sequence length="150" mass="15797">MAKKVVGQLKLQIMAGGATPSPPVGPALGQRGINIMEFCKAFNAKTQELDKTAKIPTVITYYADKSFTFEVKQPTASFLIKQAAGLKPVGKRNRPKGSEAPGRSTAATITAAQVRQIAEAKMPDLNANDIEGAMNIILGSAKSIGIEVKG</sequence>
<feature type="domain" description="Large ribosomal subunit protein uL11 N-terminal" evidence="11">
    <location>
        <begin position="9"/>
        <end position="67"/>
    </location>
</feature>
<keyword evidence="13" id="KW-1185">Reference proteome</keyword>
<evidence type="ECO:0000313" key="12">
    <source>
        <dbReference type="EMBL" id="KEP68207.1"/>
    </source>
</evidence>
<dbReference type="NCBIfam" id="TIGR01632">
    <property type="entry name" value="L11_bact"/>
    <property type="match status" value="1"/>
</dbReference>
<dbReference type="Gene3D" id="1.10.10.250">
    <property type="entry name" value="Ribosomal protein L11, C-terminal domain"/>
    <property type="match status" value="1"/>
</dbReference>
<comment type="similarity">
    <text evidence="1 7 8">Belongs to the universal ribosomal protein uL11 family.</text>
</comment>
<evidence type="ECO:0000259" key="11">
    <source>
        <dbReference type="Pfam" id="PF03946"/>
    </source>
</evidence>
<dbReference type="CDD" id="cd00349">
    <property type="entry name" value="Ribosomal_L11"/>
    <property type="match status" value="1"/>
</dbReference>
<dbReference type="InterPro" id="IPR000911">
    <property type="entry name" value="Ribosomal_uL11"/>
</dbReference>
<evidence type="ECO:0000256" key="3">
    <source>
        <dbReference type="ARBA" id="ARBA00022730"/>
    </source>
</evidence>
<name>A0A074U0K6_9RHOB</name>
<dbReference type="Pfam" id="PF00298">
    <property type="entry name" value="Ribosomal_L11"/>
    <property type="match status" value="1"/>
</dbReference>
<evidence type="ECO:0000256" key="8">
    <source>
        <dbReference type="RuleBase" id="RU003978"/>
    </source>
</evidence>
<dbReference type="SUPFAM" id="SSF54747">
    <property type="entry name" value="Ribosomal L11/L12e N-terminal domain"/>
    <property type="match status" value="1"/>
</dbReference>
<evidence type="ECO:0000256" key="2">
    <source>
        <dbReference type="ARBA" id="ARBA00022481"/>
    </source>
</evidence>
<comment type="caution">
    <text evidence="12">The sequence shown here is derived from an EMBL/GenBank/DDBJ whole genome shotgun (WGS) entry which is preliminary data.</text>
</comment>
<dbReference type="FunFam" id="3.30.1550.10:FF:000005">
    <property type="entry name" value="50S ribosomal protein L11"/>
    <property type="match status" value="1"/>
</dbReference>
<feature type="domain" description="Large ribosomal subunit protein uL11 C-terminal" evidence="10">
    <location>
        <begin position="72"/>
        <end position="148"/>
    </location>
</feature>
<dbReference type="GO" id="GO:0003735">
    <property type="term" value="F:structural constituent of ribosome"/>
    <property type="evidence" value="ECO:0007669"/>
    <property type="project" value="InterPro"/>
</dbReference>
<dbReference type="GO" id="GO:0006412">
    <property type="term" value="P:translation"/>
    <property type="evidence" value="ECO:0007669"/>
    <property type="project" value="UniProtKB-UniRule"/>
</dbReference>
<dbReference type="GO" id="GO:0022625">
    <property type="term" value="C:cytosolic large ribosomal subunit"/>
    <property type="evidence" value="ECO:0007669"/>
    <property type="project" value="TreeGrafter"/>
</dbReference>
<organism evidence="12 13">
    <name type="scientific">Thioclava dalianensis</name>
    <dbReference type="NCBI Taxonomy" id="1185766"/>
    <lineage>
        <taxon>Bacteria</taxon>
        <taxon>Pseudomonadati</taxon>
        <taxon>Pseudomonadota</taxon>
        <taxon>Alphaproteobacteria</taxon>
        <taxon>Rhodobacterales</taxon>
        <taxon>Paracoccaceae</taxon>
        <taxon>Thioclava</taxon>
    </lineage>
</organism>
<dbReference type="PANTHER" id="PTHR11661">
    <property type="entry name" value="60S RIBOSOMAL PROTEIN L12"/>
    <property type="match status" value="1"/>
</dbReference>
<evidence type="ECO:0000259" key="10">
    <source>
        <dbReference type="Pfam" id="PF00298"/>
    </source>
</evidence>
<dbReference type="Pfam" id="PF03946">
    <property type="entry name" value="Ribosomal_L11_N"/>
    <property type="match status" value="1"/>
</dbReference>
<evidence type="ECO:0000256" key="1">
    <source>
        <dbReference type="ARBA" id="ARBA00010537"/>
    </source>
</evidence>
<dbReference type="Proteomes" id="UP000027725">
    <property type="component" value="Unassembled WGS sequence"/>
</dbReference>
<dbReference type="PANTHER" id="PTHR11661:SF1">
    <property type="entry name" value="LARGE RIBOSOMAL SUBUNIT PROTEIN UL11M"/>
    <property type="match status" value="1"/>
</dbReference>